<evidence type="ECO:0000313" key="2">
    <source>
        <dbReference type="Proteomes" id="UP000430692"/>
    </source>
</evidence>
<sequence>MKMENHMLKNATFRNLHSDFFILPNAWDAISAKILEECGFKAIGTTSAGIAASSGYQDRKIPFQTAIATIEQIIKAVDVPVTVDMEDGYGESIQEILQNVRQMILIGATGINLEDSTMDSKDPLYDISVQQKKIAAIKELCIKEGIPIFLNACTDLYWCNIGDPSLRIHKMIKRAKAYEKAGADGIFVPGISSIEEIQLLRSEVSCPINLLAAANTPSISKLKEIGIQRVSCGSAPFRATMTFLKNAGEQLLNHGNFLPITSDVLSYQEVDHLFSVRKET</sequence>
<dbReference type="Proteomes" id="UP000430692">
    <property type="component" value="Unassembled WGS sequence"/>
</dbReference>
<dbReference type="PANTHER" id="PTHR42905:SF16">
    <property type="entry name" value="CARBOXYPHOSPHONOENOLPYRUVATE PHOSPHONOMUTASE-LIKE PROTEIN (AFU_ORTHOLOGUE AFUA_5G07230)"/>
    <property type="match status" value="1"/>
</dbReference>
<dbReference type="EMBL" id="WUUL01000004">
    <property type="protein sequence ID" value="MXQ53729.1"/>
    <property type="molecule type" value="Genomic_DNA"/>
</dbReference>
<dbReference type="InterPro" id="IPR039556">
    <property type="entry name" value="ICL/PEPM"/>
</dbReference>
<dbReference type="InterPro" id="IPR015813">
    <property type="entry name" value="Pyrv/PenolPyrv_kinase-like_dom"/>
</dbReference>
<protein>
    <submittedName>
        <fullName evidence="1">Isocitrate lyase/phosphoenolpyruvate mutase family protein</fullName>
    </submittedName>
</protein>
<reference evidence="1 2" key="1">
    <citation type="submission" date="2019-12" db="EMBL/GenBank/DDBJ databases">
        <title>Whole-genome analyses of novel actinobacteria.</title>
        <authorList>
            <person name="Sahin N."/>
            <person name="Saygin H."/>
        </authorList>
    </citation>
    <scope>NUCLEOTIDE SEQUENCE [LARGE SCALE GENOMIC DNA]</scope>
    <source>
        <strain evidence="1 2">KC615</strain>
    </source>
</reference>
<comment type="caution">
    <text evidence="1">The sequence shown here is derived from an EMBL/GenBank/DDBJ whole genome shotgun (WGS) entry which is preliminary data.</text>
</comment>
<gene>
    <name evidence="1" type="ORF">GSM42_08315</name>
</gene>
<dbReference type="Pfam" id="PF13714">
    <property type="entry name" value="PEP_mutase"/>
    <property type="match status" value="1"/>
</dbReference>
<accession>A0A6I4VQ72</accession>
<organism evidence="1 2">
    <name type="scientific">Shimazuella alba</name>
    <dbReference type="NCBI Taxonomy" id="2690964"/>
    <lineage>
        <taxon>Bacteria</taxon>
        <taxon>Bacillati</taxon>
        <taxon>Bacillota</taxon>
        <taxon>Bacilli</taxon>
        <taxon>Bacillales</taxon>
        <taxon>Thermoactinomycetaceae</taxon>
        <taxon>Shimazuella</taxon>
    </lineage>
</organism>
<dbReference type="PANTHER" id="PTHR42905">
    <property type="entry name" value="PHOSPHOENOLPYRUVATE CARBOXYLASE"/>
    <property type="match status" value="1"/>
</dbReference>
<evidence type="ECO:0000313" key="1">
    <source>
        <dbReference type="EMBL" id="MXQ53729.1"/>
    </source>
</evidence>
<dbReference type="SUPFAM" id="SSF51621">
    <property type="entry name" value="Phosphoenolpyruvate/pyruvate domain"/>
    <property type="match status" value="1"/>
</dbReference>
<proteinExistence type="predicted"/>
<dbReference type="GO" id="GO:0016829">
    <property type="term" value="F:lyase activity"/>
    <property type="evidence" value="ECO:0007669"/>
    <property type="project" value="UniProtKB-KW"/>
</dbReference>
<keyword evidence="2" id="KW-1185">Reference proteome</keyword>
<name>A0A6I4VQ72_9BACL</name>
<dbReference type="CDD" id="cd00377">
    <property type="entry name" value="ICL_PEPM"/>
    <property type="match status" value="1"/>
</dbReference>
<keyword evidence="1" id="KW-0456">Lyase</keyword>
<keyword evidence="1" id="KW-0670">Pyruvate</keyword>
<dbReference type="InterPro" id="IPR040442">
    <property type="entry name" value="Pyrv_kinase-like_dom_sf"/>
</dbReference>
<dbReference type="Gene3D" id="3.20.20.60">
    <property type="entry name" value="Phosphoenolpyruvate-binding domains"/>
    <property type="match status" value="1"/>
</dbReference>
<dbReference type="AlphaFoldDB" id="A0A6I4VQ72"/>